<proteinExistence type="inferred from homology"/>
<evidence type="ECO:0000313" key="10">
    <source>
        <dbReference type="Proteomes" id="UP001152607"/>
    </source>
</evidence>
<dbReference type="GO" id="GO:0005506">
    <property type="term" value="F:iron ion binding"/>
    <property type="evidence" value="ECO:0007669"/>
    <property type="project" value="InterPro"/>
</dbReference>
<accession>A0A9W4UDG3</accession>
<protein>
    <recommendedName>
        <fullName evidence="11">Cytochrome P450</fullName>
    </recommendedName>
</protein>
<dbReference type="InterPro" id="IPR002401">
    <property type="entry name" value="Cyt_P450_E_grp-I"/>
</dbReference>
<sequence>MLLASLIVGALVIGIAWATRNTKEDALSQYTNHYLAKFASLSDVFGIGKIIAIVRAVKDGSILYYMDRFWTMYGDTYTMKFMGTKVTFTRDASNMKHIFTTGWLDYHVAKGIRDNILQHLAPGTIAVTEGEKWEVSRKRWRQSFLHLEQLFDMPFFEESSEKLARRIPRGEAVDMQELFFCLTADLTSNFTVGRSLHCLDPENQSSEDREFMAALARANPVTAMRGILGPLSRLNPEFGYKADCNIVTSHIRRLIRERLSENQRQESNQKNPDTRQQTFLDRLVIHYDDPLRLNHDATVMMMSNEELSRPLSHSLFLLSRHPAVYTKLRQTILDQIGYEKPTYEDLGKFTYLKCVIHETLRLLPPIPLSMRIANKNTWLPKGGGKDGDDPLLIPKGQRVVLSIFGSHHSPSHFGQDASEFRPERWNDLRIDTPGYSPFLLGSRSCLGRQLVFSSITYPLVRLVQMYSRVESRDDADFAAHIEMSLSNMNGVWVEMFPDLHAQNTDDLR</sequence>
<name>A0A9W4UDG3_9PLEO</name>
<dbReference type="AlphaFoldDB" id="A0A9W4UDG3"/>
<feature type="chain" id="PRO_5040764729" description="Cytochrome P450" evidence="8">
    <location>
        <begin position="19"/>
        <end position="508"/>
    </location>
</feature>
<dbReference type="PANTHER" id="PTHR24287">
    <property type="entry name" value="P450, PUTATIVE (EUROFUNG)-RELATED"/>
    <property type="match status" value="1"/>
</dbReference>
<dbReference type="InterPro" id="IPR047146">
    <property type="entry name" value="Cyt_P450_E_CYP52_fungi"/>
</dbReference>
<evidence type="ECO:0000256" key="7">
    <source>
        <dbReference type="PIRSR" id="PIRSR602401-1"/>
    </source>
</evidence>
<evidence type="ECO:0000313" key="9">
    <source>
        <dbReference type="EMBL" id="CAI6332891.1"/>
    </source>
</evidence>
<dbReference type="SUPFAM" id="SSF48264">
    <property type="entry name" value="Cytochrome P450"/>
    <property type="match status" value="1"/>
</dbReference>
<dbReference type="InterPro" id="IPR001128">
    <property type="entry name" value="Cyt_P450"/>
</dbReference>
<keyword evidence="8" id="KW-0732">Signal</keyword>
<evidence type="ECO:0000256" key="8">
    <source>
        <dbReference type="SAM" id="SignalP"/>
    </source>
</evidence>
<dbReference type="Gene3D" id="1.10.630.10">
    <property type="entry name" value="Cytochrome P450"/>
    <property type="match status" value="1"/>
</dbReference>
<keyword evidence="6" id="KW-0503">Monooxygenase</keyword>
<comment type="similarity">
    <text evidence="2">Belongs to the cytochrome P450 family.</text>
</comment>
<feature type="binding site" description="axial binding residue" evidence="7">
    <location>
        <position position="445"/>
    </location>
    <ligand>
        <name>heme</name>
        <dbReference type="ChEBI" id="CHEBI:30413"/>
    </ligand>
    <ligandPart>
        <name>Fe</name>
        <dbReference type="ChEBI" id="CHEBI:18248"/>
    </ligandPart>
</feature>
<dbReference type="GO" id="GO:0016705">
    <property type="term" value="F:oxidoreductase activity, acting on paired donors, with incorporation or reduction of molecular oxygen"/>
    <property type="evidence" value="ECO:0007669"/>
    <property type="project" value="InterPro"/>
</dbReference>
<keyword evidence="5 7" id="KW-0408">Iron</keyword>
<dbReference type="PRINTS" id="PR00385">
    <property type="entry name" value="P450"/>
</dbReference>
<dbReference type="Pfam" id="PF00067">
    <property type="entry name" value="p450"/>
    <property type="match status" value="1"/>
</dbReference>
<organism evidence="9 10">
    <name type="scientific">Periconia digitata</name>
    <dbReference type="NCBI Taxonomy" id="1303443"/>
    <lineage>
        <taxon>Eukaryota</taxon>
        <taxon>Fungi</taxon>
        <taxon>Dikarya</taxon>
        <taxon>Ascomycota</taxon>
        <taxon>Pezizomycotina</taxon>
        <taxon>Dothideomycetes</taxon>
        <taxon>Pleosporomycetidae</taxon>
        <taxon>Pleosporales</taxon>
        <taxon>Massarineae</taxon>
        <taxon>Periconiaceae</taxon>
        <taxon>Periconia</taxon>
    </lineage>
</organism>
<reference evidence="9" key="1">
    <citation type="submission" date="2023-01" db="EMBL/GenBank/DDBJ databases">
        <authorList>
            <person name="Van Ghelder C."/>
            <person name="Rancurel C."/>
        </authorList>
    </citation>
    <scope>NUCLEOTIDE SEQUENCE</scope>
    <source>
        <strain evidence="9">CNCM I-4278</strain>
    </source>
</reference>
<evidence type="ECO:0000256" key="5">
    <source>
        <dbReference type="ARBA" id="ARBA00023004"/>
    </source>
</evidence>
<evidence type="ECO:0000256" key="4">
    <source>
        <dbReference type="ARBA" id="ARBA00023002"/>
    </source>
</evidence>
<dbReference type="OrthoDB" id="1470350at2759"/>
<dbReference type="PANTHER" id="PTHR24287:SF17">
    <property type="entry name" value="P450, PUTATIVE (EUROFUNG)-RELATED"/>
    <property type="match status" value="1"/>
</dbReference>
<dbReference type="GO" id="GO:0020037">
    <property type="term" value="F:heme binding"/>
    <property type="evidence" value="ECO:0007669"/>
    <property type="project" value="InterPro"/>
</dbReference>
<feature type="signal peptide" evidence="8">
    <location>
        <begin position="1"/>
        <end position="18"/>
    </location>
</feature>
<dbReference type="PRINTS" id="PR00463">
    <property type="entry name" value="EP450I"/>
</dbReference>
<keyword evidence="7" id="KW-0349">Heme</keyword>
<evidence type="ECO:0000256" key="6">
    <source>
        <dbReference type="ARBA" id="ARBA00023033"/>
    </source>
</evidence>
<dbReference type="InterPro" id="IPR036396">
    <property type="entry name" value="Cyt_P450_sf"/>
</dbReference>
<dbReference type="GO" id="GO:0004497">
    <property type="term" value="F:monooxygenase activity"/>
    <property type="evidence" value="ECO:0007669"/>
    <property type="project" value="UniProtKB-KW"/>
</dbReference>
<keyword evidence="10" id="KW-1185">Reference proteome</keyword>
<dbReference type="EMBL" id="CAOQHR010000003">
    <property type="protein sequence ID" value="CAI6332891.1"/>
    <property type="molecule type" value="Genomic_DNA"/>
</dbReference>
<evidence type="ECO:0008006" key="11">
    <source>
        <dbReference type="Google" id="ProtNLM"/>
    </source>
</evidence>
<keyword evidence="3 7" id="KW-0479">Metal-binding</keyword>
<comment type="cofactor">
    <cofactor evidence="1 7">
        <name>heme</name>
        <dbReference type="ChEBI" id="CHEBI:30413"/>
    </cofactor>
</comment>
<evidence type="ECO:0000256" key="2">
    <source>
        <dbReference type="ARBA" id="ARBA00010617"/>
    </source>
</evidence>
<comment type="caution">
    <text evidence="9">The sequence shown here is derived from an EMBL/GenBank/DDBJ whole genome shotgun (WGS) entry which is preliminary data.</text>
</comment>
<evidence type="ECO:0000256" key="3">
    <source>
        <dbReference type="ARBA" id="ARBA00022723"/>
    </source>
</evidence>
<gene>
    <name evidence="9" type="ORF">PDIGIT_LOCUS5924</name>
</gene>
<evidence type="ECO:0000256" key="1">
    <source>
        <dbReference type="ARBA" id="ARBA00001971"/>
    </source>
</evidence>
<dbReference type="Proteomes" id="UP001152607">
    <property type="component" value="Unassembled WGS sequence"/>
</dbReference>
<keyword evidence="4" id="KW-0560">Oxidoreductase</keyword>